<dbReference type="AlphaFoldDB" id="A0A6I4T1N2"/>
<accession>A0A6I4T1N2</accession>
<dbReference type="InterPro" id="IPR006522">
    <property type="entry name" value="Phage_virion_morphogenesis"/>
</dbReference>
<comment type="caution">
    <text evidence="2">The sequence shown here is derived from an EMBL/GenBank/DDBJ whole genome shotgun (WGS) entry which is preliminary data.</text>
</comment>
<reference evidence="2 3" key="1">
    <citation type="submission" date="2019-12" db="EMBL/GenBank/DDBJ databases">
        <title>Genomic-based taxomic classification of the family Erythrobacteraceae.</title>
        <authorList>
            <person name="Xu L."/>
        </authorList>
    </citation>
    <scope>NUCLEOTIDE SEQUENCE [LARGE SCALE GENOMIC DNA]</scope>
    <source>
        <strain evidence="2 3">LMG 29518</strain>
    </source>
</reference>
<keyword evidence="3" id="KW-1185">Reference proteome</keyword>
<protein>
    <submittedName>
        <fullName evidence="2">Phage virion morphogenesis protein</fullName>
    </submittedName>
</protein>
<feature type="compositionally biased region" description="Basic residues" evidence="1">
    <location>
        <begin position="56"/>
        <end position="67"/>
    </location>
</feature>
<evidence type="ECO:0000313" key="3">
    <source>
        <dbReference type="Proteomes" id="UP000438476"/>
    </source>
</evidence>
<dbReference type="Pfam" id="PF05069">
    <property type="entry name" value="Phage_tail_S"/>
    <property type="match status" value="1"/>
</dbReference>
<dbReference type="EMBL" id="WTYT01000001">
    <property type="protein sequence ID" value="MXO64846.1"/>
    <property type="molecule type" value="Genomic_DNA"/>
</dbReference>
<dbReference type="OrthoDB" id="6402405at2"/>
<evidence type="ECO:0000313" key="2">
    <source>
        <dbReference type="EMBL" id="MXO64846.1"/>
    </source>
</evidence>
<dbReference type="Proteomes" id="UP000438476">
    <property type="component" value="Unassembled WGS sequence"/>
</dbReference>
<dbReference type="RefSeq" id="WP_160735230.1">
    <property type="nucleotide sequence ID" value="NZ_WTYT01000001.1"/>
</dbReference>
<name>A0A6I4T1N2_9SPHN</name>
<dbReference type="NCBIfam" id="TIGR01635">
    <property type="entry name" value="tail_comp_S"/>
    <property type="match status" value="1"/>
</dbReference>
<sequence>MEKGDSLEQIEPFLDTLFDAVELRSRRKLQDKLMRFARRANAQRIRQNVEPDRSRMAPRKKHRKRRGKMFRNIGKASNLRIRTAPDKGELYFSSGTAHTAAVHHFGQVGYVGKAGDGSIIRTKYEARRLLGFGKEQDELLDEVLRHLSGD</sequence>
<feature type="region of interest" description="Disordered" evidence="1">
    <location>
        <begin position="47"/>
        <end position="67"/>
    </location>
</feature>
<proteinExistence type="predicted"/>
<evidence type="ECO:0000256" key="1">
    <source>
        <dbReference type="SAM" id="MobiDB-lite"/>
    </source>
</evidence>
<organism evidence="2 3">
    <name type="scientific">Altericroceibacterium endophyticum</name>
    <dbReference type="NCBI Taxonomy" id="1808508"/>
    <lineage>
        <taxon>Bacteria</taxon>
        <taxon>Pseudomonadati</taxon>
        <taxon>Pseudomonadota</taxon>
        <taxon>Alphaproteobacteria</taxon>
        <taxon>Sphingomonadales</taxon>
        <taxon>Erythrobacteraceae</taxon>
        <taxon>Altericroceibacterium</taxon>
    </lineage>
</organism>
<gene>
    <name evidence="2" type="ORF">GRI91_03655</name>
</gene>